<dbReference type="STRING" id="1176198.SAMN05444716_105280"/>
<dbReference type="SUPFAM" id="SSF46689">
    <property type="entry name" value="Homeodomain-like"/>
    <property type="match status" value="1"/>
</dbReference>
<dbReference type="Gene3D" id="1.10.357.10">
    <property type="entry name" value="Tetracycline Repressor, domain 2"/>
    <property type="match status" value="1"/>
</dbReference>
<keyword evidence="1" id="KW-0805">Transcription regulation</keyword>
<keyword evidence="7" id="KW-1185">Reference proteome</keyword>
<sequence>MDTDRQRDATRSLRLLWREPGPPPATARGPRPARSVDDVIRTAIAIADADGLDAVTMRRVAQDLGVTPMTLYTHVPGKADLLDLMLDTVYQDMPRTPYPPDATWRDRVTAVADANRALYQRHPWVARLPTTRPPLGPGVLAKYEHELRALDGLGLDDLEMDAALAHLLAFVHGTARAALDQRTTERESALSDQEWWDTHGPALARVHDPARFPLASRVGLAAGTAHQHAHAPDHGYAFGLARVLDGLAALIDRDRDRRTP</sequence>
<dbReference type="PANTHER" id="PTHR30055:SF151">
    <property type="entry name" value="TRANSCRIPTIONAL REGULATORY PROTEIN"/>
    <property type="match status" value="1"/>
</dbReference>
<dbReference type="EMBL" id="FPAB01000005">
    <property type="protein sequence ID" value="SFS96490.1"/>
    <property type="molecule type" value="Genomic_DNA"/>
</dbReference>
<evidence type="ECO:0000313" key="7">
    <source>
        <dbReference type="Proteomes" id="UP000198873"/>
    </source>
</evidence>
<dbReference type="PANTHER" id="PTHR30055">
    <property type="entry name" value="HTH-TYPE TRANSCRIPTIONAL REGULATOR RUTR"/>
    <property type="match status" value="1"/>
</dbReference>
<dbReference type="PROSITE" id="PS50977">
    <property type="entry name" value="HTH_TETR_2"/>
    <property type="match status" value="1"/>
</dbReference>
<dbReference type="GO" id="GO:0000976">
    <property type="term" value="F:transcription cis-regulatory region binding"/>
    <property type="evidence" value="ECO:0007669"/>
    <property type="project" value="TreeGrafter"/>
</dbReference>
<name>A0A1I6U4V3_9ACTN</name>
<feature type="domain" description="HTH tetR-type" evidence="5">
    <location>
        <begin position="33"/>
        <end position="93"/>
    </location>
</feature>
<dbReference type="RefSeq" id="WP_093843473.1">
    <property type="nucleotide sequence ID" value="NZ_CP054938.1"/>
</dbReference>
<evidence type="ECO:0000256" key="2">
    <source>
        <dbReference type="ARBA" id="ARBA00023125"/>
    </source>
</evidence>
<dbReference type="GO" id="GO:0003700">
    <property type="term" value="F:DNA-binding transcription factor activity"/>
    <property type="evidence" value="ECO:0007669"/>
    <property type="project" value="TreeGrafter"/>
</dbReference>
<protein>
    <submittedName>
        <fullName evidence="6">Regulatory protein, tetR family</fullName>
    </submittedName>
</protein>
<dbReference type="Pfam" id="PF02909">
    <property type="entry name" value="TetR_C_1"/>
    <property type="match status" value="1"/>
</dbReference>
<dbReference type="Proteomes" id="UP000198873">
    <property type="component" value="Unassembled WGS sequence"/>
</dbReference>
<organism evidence="6 7">
    <name type="scientific">Streptomyces harbinensis</name>
    <dbReference type="NCBI Taxonomy" id="1176198"/>
    <lineage>
        <taxon>Bacteria</taxon>
        <taxon>Bacillati</taxon>
        <taxon>Actinomycetota</taxon>
        <taxon>Actinomycetes</taxon>
        <taxon>Kitasatosporales</taxon>
        <taxon>Streptomycetaceae</taxon>
        <taxon>Streptomyces</taxon>
    </lineage>
</organism>
<dbReference type="InterPro" id="IPR036271">
    <property type="entry name" value="Tet_transcr_reg_TetR-rel_C_sf"/>
</dbReference>
<dbReference type="InterPro" id="IPR050109">
    <property type="entry name" value="HTH-type_TetR-like_transc_reg"/>
</dbReference>
<keyword evidence="3" id="KW-0804">Transcription</keyword>
<dbReference type="InterPro" id="IPR004111">
    <property type="entry name" value="Repressor_TetR_C"/>
</dbReference>
<dbReference type="AlphaFoldDB" id="A0A1I6U4V3"/>
<dbReference type="SUPFAM" id="SSF48498">
    <property type="entry name" value="Tetracyclin repressor-like, C-terminal domain"/>
    <property type="match status" value="1"/>
</dbReference>
<dbReference type="Gene3D" id="1.10.10.60">
    <property type="entry name" value="Homeodomain-like"/>
    <property type="match status" value="1"/>
</dbReference>
<keyword evidence="2 4" id="KW-0238">DNA-binding</keyword>
<feature type="DNA-binding region" description="H-T-H motif" evidence="4">
    <location>
        <begin position="56"/>
        <end position="75"/>
    </location>
</feature>
<evidence type="ECO:0000259" key="5">
    <source>
        <dbReference type="PROSITE" id="PS50977"/>
    </source>
</evidence>
<evidence type="ECO:0000256" key="3">
    <source>
        <dbReference type="ARBA" id="ARBA00023163"/>
    </source>
</evidence>
<proteinExistence type="predicted"/>
<evidence type="ECO:0000256" key="4">
    <source>
        <dbReference type="PROSITE-ProRule" id="PRU00335"/>
    </source>
</evidence>
<evidence type="ECO:0000256" key="1">
    <source>
        <dbReference type="ARBA" id="ARBA00023015"/>
    </source>
</evidence>
<dbReference type="Pfam" id="PF00440">
    <property type="entry name" value="TetR_N"/>
    <property type="match status" value="1"/>
</dbReference>
<reference evidence="7" key="1">
    <citation type="submission" date="2016-10" db="EMBL/GenBank/DDBJ databases">
        <authorList>
            <person name="Varghese N."/>
            <person name="Submissions S."/>
        </authorList>
    </citation>
    <scope>NUCLEOTIDE SEQUENCE [LARGE SCALE GENOMIC DNA]</scope>
    <source>
        <strain evidence="7">CGMCC 4.7047</strain>
    </source>
</reference>
<accession>A0A1I6U4V3</accession>
<gene>
    <name evidence="6" type="ORF">SAMN05444716_105280</name>
</gene>
<dbReference type="InterPro" id="IPR009057">
    <property type="entry name" value="Homeodomain-like_sf"/>
</dbReference>
<evidence type="ECO:0000313" key="6">
    <source>
        <dbReference type="EMBL" id="SFS96490.1"/>
    </source>
</evidence>
<dbReference type="InterPro" id="IPR001647">
    <property type="entry name" value="HTH_TetR"/>
</dbReference>
<dbReference type="GO" id="GO:0045892">
    <property type="term" value="P:negative regulation of DNA-templated transcription"/>
    <property type="evidence" value="ECO:0007669"/>
    <property type="project" value="InterPro"/>
</dbReference>